<organism evidence="1 2">
    <name type="scientific">Neurospora intermedia</name>
    <dbReference type="NCBI Taxonomy" id="5142"/>
    <lineage>
        <taxon>Eukaryota</taxon>
        <taxon>Fungi</taxon>
        <taxon>Dikarya</taxon>
        <taxon>Ascomycota</taxon>
        <taxon>Pezizomycotina</taxon>
        <taxon>Sordariomycetes</taxon>
        <taxon>Sordariomycetidae</taxon>
        <taxon>Sordariales</taxon>
        <taxon>Sordariaceae</taxon>
        <taxon>Neurospora</taxon>
    </lineage>
</organism>
<accession>A0ABR3DFD4</accession>
<protein>
    <recommendedName>
        <fullName evidence="3">Secreted protein</fullName>
    </recommendedName>
</protein>
<reference evidence="1 2" key="1">
    <citation type="submission" date="2023-09" db="EMBL/GenBank/DDBJ databases">
        <title>Multi-omics analysis of a traditional fermented food reveals byproduct-associated fungal strains for waste-to-food upcycling.</title>
        <authorList>
            <consortium name="Lawrence Berkeley National Laboratory"/>
            <person name="Rekdal V.M."/>
            <person name="Villalobos-Escobedo J.M."/>
            <person name="Rodriguez-Valeron N."/>
            <person name="Garcia M.O."/>
            <person name="Vasquez D.P."/>
            <person name="Damayanti I."/>
            <person name="Sorensen P.M."/>
            <person name="Baidoo E.E."/>
            <person name="De Carvalho A.C."/>
            <person name="Riley R."/>
            <person name="Lipzen A."/>
            <person name="He G."/>
            <person name="Yan M."/>
            <person name="Haridas S."/>
            <person name="Daum C."/>
            <person name="Yoshinaga Y."/>
            <person name="Ng V."/>
            <person name="Grigoriev I.V."/>
            <person name="Munk R."/>
            <person name="Nuraida L."/>
            <person name="Wijaya C.H."/>
            <person name="Morales P.-C."/>
            <person name="Keasling J.D."/>
        </authorList>
    </citation>
    <scope>NUCLEOTIDE SEQUENCE [LARGE SCALE GENOMIC DNA]</scope>
    <source>
        <strain evidence="1 2">FGSC 2613</strain>
    </source>
</reference>
<evidence type="ECO:0008006" key="3">
    <source>
        <dbReference type="Google" id="ProtNLM"/>
    </source>
</evidence>
<comment type="caution">
    <text evidence="1">The sequence shown here is derived from an EMBL/GenBank/DDBJ whole genome shotgun (WGS) entry which is preliminary data.</text>
</comment>
<keyword evidence="2" id="KW-1185">Reference proteome</keyword>
<sequence>MGITTASMQVLLLLVRLSGSWWWFSLLLHAVSLTRCHLLGGKCPSLDLLSWHFPSPVCLAASGWSRQEAAAHLRLSRLHLLHFFLCCEQVVTVPHV</sequence>
<dbReference type="Proteomes" id="UP001451303">
    <property type="component" value="Unassembled WGS sequence"/>
</dbReference>
<evidence type="ECO:0000313" key="1">
    <source>
        <dbReference type="EMBL" id="KAL0471389.1"/>
    </source>
</evidence>
<dbReference type="EMBL" id="JAVLET010000003">
    <property type="protein sequence ID" value="KAL0471389.1"/>
    <property type="molecule type" value="Genomic_DNA"/>
</dbReference>
<gene>
    <name evidence="1" type="ORF">QR685DRAFT_202085</name>
</gene>
<name>A0ABR3DFD4_NEUIN</name>
<evidence type="ECO:0000313" key="2">
    <source>
        <dbReference type="Proteomes" id="UP001451303"/>
    </source>
</evidence>
<proteinExistence type="predicted"/>